<feature type="domain" description="RNA polymerase sigma-70 region 2" evidence="5">
    <location>
        <begin position="21"/>
        <end position="88"/>
    </location>
</feature>
<dbReference type="EMBL" id="SDHW01000003">
    <property type="protein sequence ID" value="RXK59749.1"/>
    <property type="molecule type" value="Genomic_DNA"/>
</dbReference>
<comment type="similarity">
    <text evidence="1">Belongs to the sigma-70 factor family. ECF subfamily.</text>
</comment>
<sequence>MTEEAILLGCLKNQPAAQQELYSKYSPKMLAVCYRFARNREDAEDMLQEGFIRVFTQIHQFQSKGSFEGWIRRIIVHTCINHLKKHKKFNDSVDISQAHTIQVREDSVPSIIQAKQVVECIRMLPIGYRTVLNLFAIDGYTHREIAQMLDIEESTSRSQYTRAKAMLEQILVQKKIIIRPQRQDEWVAAAHVRF</sequence>
<dbReference type="AlphaFoldDB" id="A0A4Q1CI73"/>
<dbReference type="GO" id="GO:0006352">
    <property type="term" value="P:DNA-templated transcription initiation"/>
    <property type="evidence" value="ECO:0007669"/>
    <property type="project" value="InterPro"/>
</dbReference>
<evidence type="ECO:0000256" key="4">
    <source>
        <dbReference type="ARBA" id="ARBA00023163"/>
    </source>
</evidence>
<evidence type="ECO:0000256" key="1">
    <source>
        <dbReference type="ARBA" id="ARBA00010641"/>
    </source>
</evidence>
<dbReference type="InterPro" id="IPR007627">
    <property type="entry name" value="RNA_pol_sigma70_r2"/>
</dbReference>
<dbReference type="Gene3D" id="1.10.10.10">
    <property type="entry name" value="Winged helix-like DNA-binding domain superfamily/Winged helix DNA-binding domain"/>
    <property type="match status" value="1"/>
</dbReference>
<keyword evidence="4" id="KW-0804">Transcription</keyword>
<keyword evidence="2" id="KW-0805">Transcription regulation</keyword>
<gene>
    <name evidence="7" type="ORF">ESA94_11870</name>
</gene>
<dbReference type="RefSeq" id="WP_129131123.1">
    <property type="nucleotide sequence ID" value="NZ_SDHW01000003.1"/>
</dbReference>
<dbReference type="SUPFAM" id="SSF88659">
    <property type="entry name" value="Sigma3 and sigma4 domains of RNA polymerase sigma factors"/>
    <property type="match status" value="1"/>
</dbReference>
<keyword evidence="3" id="KW-0731">Sigma factor</keyword>
<dbReference type="GO" id="GO:0003677">
    <property type="term" value="F:DNA binding"/>
    <property type="evidence" value="ECO:0007669"/>
    <property type="project" value="InterPro"/>
</dbReference>
<feature type="domain" description="RNA polymerase sigma factor 70 region 4 type 2" evidence="6">
    <location>
        <begin position="116"/>
        <end position="167"/>
    </location>
</feature>
<dbReference type="PANTHER" id="PTHR43133">
    <property type="entry name" value="RNA POLYMERASE ECF-TYPE SIGMA FACTO"/>
    <property type="match status" value="1"/>
</dbReference>
<dbReference type="Pfam" id="PF04542">
    <property type="entry name" value="Sigma70_r2"/>
    <property type="match status" value="1"/>
</dbReference>
<dbReference type="InterPro" id="IPR039425">
    <property type="entry name" value="RNA_pol_sigma-70-like"/>
</dbReference>
<dbReference type="SUPFAM" id="SSF88946">
    <property type="entry name" value="Sigma2 domain of RNA polymerase sigma factors"/>
    <property type="match status" value="1"/>
</dbReference>
<dbReference type="NCBIfam" id="TIGR02937">
    <property type="entry name" value="sigma70-ECF"/>
    <property type="match status" value="1"/>
</dbReference>
<accession>A0A4Q1CI73</accession>
<dbReference type="Gene3D" id="1.10.1740.10">
    <property type="match status" value="1"/>
</dbReference>
<proteinExistence type="inferred from homology"/>
<dbReference type="InterPro" id="IPR036388">
    <property type="entry name" value="WH-like_DNA-bd_sf"/>
</dbReference>
<organism evidence="7 8">
    <name type="scientific">Lacibacter luteus</name>
    <dbReference type="NCBI Taxonomy" id="2508719"/>
    <lineage>
        <taxon>Bacteria</taxon>
        <taxon>Pseudomonadati</taxon>
        <taxon>Bacteroidota</taxon>
        <taxon>Chitinophagia</taxon>
        <taxon>Chitinophagales</taxon>
        <taxon>Chitinophagaceae</taxon>
        <taxon>Lacibacter</taxon>
    </lineage>
</organism>
<dbReference type="InterPro" id="IPR014284">
    <property type="entry name" value="RNA_pol_sigma-70_dom"/>
</dbReference>
<evidence type="ECO:0000259" key="6">
    <source>
        <dbReference type="Pfam" id="PF08281"/>
    </source>
</evidence>
<dbReference type="PANTHER" id="PTHR43133:SF46">
    <property type="entry name" value="RNA POLYMERASE SIGMA-70 FACTOR ECF SUBFAMILY"/>
    <property type="match status" value="1"/>
</dbReference>
<protein>
    <submittedName>
        <fullName evidence="7">Sigma-70 family RNA polymerase sigma factor</fullName>
    </submittedName>
</protein>
<dbReference type="InterPro" id="IPR013324">
    <property type="entry name" value="RNA_pol_sigma_r3/r4-like"/>
</dbReference>
<evidence type="ECO:0000256" key="3">
    <source>
        <dbReference type="ARBA" id="ARBA00023082"/>
    </source>
</evidence>
<dbReference type="InterPro" id="IPR013249">
    <property type="entry name" value="RNA_pol_sigma70_r4_t2"/>
</dbReference>
<name>A0A4Q1CI73_9BACT</name>
<dbReference type="OrthoDB" id="1056775at2"/>
<comment type="caution">
    <text evidence="7">The sequence shown here is derived from an EMBL/GenBank/DDBJ whole genome shotgun (WGS) entry which is preliminary data.</text>
</comment>
<dbReference type="Proteomes" id="UP000290204">
    <property type="component" value="Unassembled WGS sequence"/>
</dbReference>
<dbReference type="GO" id="GO:0016987">
    <property type="term" value="F:sigma factor activity"/>
    <property type="evidence" value="ECO:0007669"/>
    <property type="project" value="UniProtKB-KW"/>
</dbReference>
<evidence type="ECO:0000259" key="5">
    <source>
        <dbReference type="Pfam" id="PF04542"/>
    </source>
</evidence>
<evidence type="ECO:0000313" key="8">
    <source>
        <dbReference type="Proteomes" id="UP000290204"/>
    </source>
</evidence>
<evidence type="ECO:0000313" key="7">
    <source>
        <dbReference type="EMBL" id="RXK59749.1"/>
    </source>
</evidence>
<dbReference type="InterPro" id="IPR013325">
    <property type="entry name" value="RNA_pol_sigma_r2"/>
</dbReference>
<dbReference type="Pfam" id="PF08281">
    <property type="entry name" value="Sigma70_r4_2"/>
    <property type="match status" value="1"/>
</dbReference>
<keyword evidence="8" id="KW-1185">Reference proteome</keyword>
<evidence type="ECO:0000256" key="2">
    <source>
        <dbReference type="ARBA" id="ARBA00023015"/>
    </source>
</evidence>
<reference evidence="7 8" key="1">
    <citation type="submission" date="2019-01" db="EMBL/GenBank/DDBJ databases">
        <title>Lacibacter sp. strain TTM-7.</title>
        <authorList>
            <person name="Chen W.-M."/>
        </authorList>
    </citation>
    <scope>NUCLEOTIDE SEQUENCE [LARGE SCALE GENOMIC DNA]</scope>
    <source>
        <strain evidence="7 8">TTM-7</strain>
    </source>
</reference>